<dbReference type="STRING" id="159449.B4N89_27275"/>
<name>A0A1T3P4Z0_9ACTN</name>
<evidence type="ECO:0000313" key="2">
    <source>
        <dbReference type="Proteomes" id="UP000190037"/>
    </source>
</evidence>
<sequence length="122" mass="12996">MTHATPNTGRGPTPAIDHRLADDYTAIRAITADDERRTGRALVTAALASSGPGRSRRDLDPDTRAAIVDVLQMVGLMRCPEIENRGVHGTTRRFDAGCLCARCTEAGAARDARAATREGVLP</sequence>
<dbReference type="Proteomes" id="UP000190037">
    <property type="component" value="Unassembled WGS sequence"/>
</dbReference>
<organism evidence="1 2">
    <name type="scientific">Embleya scabrispora</name>
    <dbReference type="NCBI Taxonomy" id="159449"/>
    <lineage>
        <taxon>Bacteria</taxon>
        <taxon>Bacillati</taxon>
        <taxon>Actinomycetota</taxon>
        <taxon>Actinomycetes</taxon>
        <taxon>Kitasatosporales</taxon>
        <taxon>Streptomycetaceae</taxon>
        <taxon>Embleya</taxon>
    </lineage>
</organism>
<gene>
    <name evidence="1" type="ORF">B4N89_27275</name>
</gene>
<comment type="caution">
    <text evidence="1">The sequence shown here is derived from an EMBL/GenBank/DDBJ whole genome shotgun (WGS) entry which is preliminary data.</text>
</comment>
<evidence type="ECO:0000313" key="1">
    <source>
        <dbReference type="EMBL" id="OPC84133.1"/>
    </source>
</evidence>
<protein>
    <submittedName>
        <fullName evidence="1">Uncharacterized protein</fullName>
    </submittedName>
</protein>
<proteinExistence type="predicted"/>
<dbReference type="EMBL" id="MWQN01000001">
    <property type="protein sequence ID" value="OPC84133.1"/>
    <property type="molecule type" value="Genomic_DNA"/>
</dbReference>
<keyword evidence="2" id="KW-1185">Reference proteome</keyword>
<accession>A0A1T3P4Z0</accession>
<dbReference type="AlphaFoldDB" id="A0A1T3P4Z0"/>
<reference evidence="1 2" key="1">
    <citation type="submission" date="2017-03" db="EMBL/GenBank/DDBJ databases">
        <title>Draft genome sequence of Streptomyces scabrisporus NF3, endophyte isolated from Amphipterygium adstringens.</title>
        <authorList>
            <person name="Vazquez M."/>
            <person name="Ceapa C.D."/>
            <person name="Rodriguez Luna D."/>
            <person name="Sanchez Esquivel S."/>
        </authorList>
    </citation>
    <scope>NUCLEOTIDE SEQUENCE [LARGE SCALE GENOMIC DNA]</scope>
    <source>
        <strain evidence="1 2">NF3</strain>
    </source>
</reference>